<dbReference type="PANTHER" id="PTHR43518">
    <property type="entry name" value="NITRATE REDUCTASE BETA SUBUNIT"/>
    <property type="match status" value="1"/>
</dbReference>
<dbReference type="Pfam" id="PF13247">
    <property type="entry name" value="Fer4_11"/>
    <property type="match status" value="1"/>
</dbReference>
<dbReference type="EMBL" id="ABYK01000010">
    <property type="protein sequence ID" value="EDZ95557.1"/>
    <property type="molecule type" value="Genomic_DNA"/>
</dbReference>
<evidence type="ECO:0000256" key="8">
    <source>
        <dbReference type="ARBA" id="ARBA00022982"/>
    </source>
</evidence>
<evidence type="ECO:0000256" key="3">
    <source>
        <dbReference type="ARBA" id="ARBA00004196"/>
    </source>
</evidence>
<reference evidence="12 13" key="1">
    <citation type="journal article" date="2011" name="Appl. Environ. Microbiol.">
        <title>Contribution of a Sodium Ion Gradient to Energy Conservation during Fermentation in the Cyanobacterium Arthrospira (Spirulina) maxima CS-328.</title>
        <authorList>
            <person name="Carrieri D."/>
            <person name="Ananyev G."/>
            <person name="Lenz O."/>
            <person name="Bryant D.A."/>
            <person name="Dismukes G.C."/>
        </authorList>
    </citation>
    <scope>NUCLEOTIDE SEQUENCE [LARGE SCALE GENOMIC DNA]</scope>
    <source>
        <strain evidence="12 13">CS-328</strain>
    </source>
</reference>
<dbReference type="GO" id="GO:0009061">
    <property type="term" value="P:anaerobic respiration"/>
    <property type="evidence" value="ECO:0007669"/>
    <property type="project" value="TreeGrafter"/>
</dbReference>
<name>B5VZ85_LIMMA</name>
<evidence type="ECO:0000256" key="9">
    <source>
        <dbReference type="ARBA" id="ARBA00023004"/>
    </source>
</evidence>
<evidence type="ECO:0000256" key="7">
    <source>
        <dbReference type="ARBA" id="ARBA00022737"/>
    </source>
</evidence>
<organism evidence="12 13">
    <name type="scientific">Limnospira maxima CS-328</name>
    <dbReference type="NCBI Taxonomy" id="513049"/>
    <lineage>
        <taxon>Bacteria</taxon>
        <taxon>Bacillati</taxon>
        <taxon>Cyanobacteriota</taxon>
        <taxon>Cyanophyceae</taxon>
        <taxon>Oscillatoriophycideae</taxon>
        <taxon>Oscillatoriales</taxon>
        <taxon>Sirenicapillariaceae</taxon>
        <taxon>Limnospira</taxon>
    </lineage>
</organism>
<dbReference type="AlphaFoldDB" id="B5VZ85"/>
<evidence type="ECO:0000256" key="2">
    <source>
        <dbReference type="ARBA" id="ARBA00001966"/>
    </source>
</evidence>
<keyword evidence="6" id="KW-0479">Metal-binding</keyword>
<evidence type="ECO:0000259" key="11">
    <source>
        <dbReference type="Pfam" id="PF13247"/>
    </source>
</evidence>
<dbReference type="GO" id="GO:0016020">
    <property type="term" value="C:membrane"/>
    <property type="evidence" value="ECO:0007669"/>
    <property type="project" value="TreeGrafter"/>
</dbReference>
<feature type="domain" description="4Fe-4S ferredoxin-type" evidence="11">
    <location>
        <begin position="10"/>
        <end position="53"/>
    </location>
</feature>
<evidence type="ECO:0000313" key="12">
    <source>
        <dbReference type="EMBL" id="EDZ95557.1"/>
    </source>
</evidence>
<comment type="cofactor">
    <cofactor evidence="2">
        <name>[4Fe-4S] cluster</name>
        <dbReference type="ChEBI" id="CHEBI:49883"/>
    </cofactor>
</comment>
<comment type="cofactor">
    <cofactor evidence="1">
        <name>[3Fe-4S] cluster</name>
        <dbReference type="ChEBI" id="CHEBI:21137"/>
    </cofactor>
</comment>
<keyword evidence="4" id="KW-0813">Transport</keyword>
<evidence type="ECO:0000256" key="6">
    <source>
        <dbReference type="ARBA" id="ARBA00022723"/>
    </source>
</evidence>
<sequence length="110" mass="12493">MAFWSHRLSLKKVYYNWKSGKSEKYILCFPRLETGQPPACFHSCVGRIRYLGVLLYDGDRIQEIASCDESELVTKQRELIQNPFAPEVIAQAEKDGVNTSVIEAAQKSPV</sequence>
<evidence type="ECO:0000256" key="5">
    <source>
        <dbReference type="ARBA" id="ARBA00022485"/>
    </source>
</evidence>
<dbReference type="Gene3D" id="3.30.70.20">
    <property type="match status" value="1"/>
</dbReference>
<evidence type="ECO:0000256" key="1">
    <source>
        <dbReference type="ARBA" id="ARBA00001927"/>
    </source>
</evidence>
<dbReference type="PANTHER" id="PTHR43518:SF1">
    <property type="entry name" value="RESPIRATORY NITRATE REDUCTASE 1 BETA CHAIN"/>
    <property type="match status" value="1"/>
</dbReference>
<dbReference type="GO" id="GO:0051539">
    <property type="term" value="F:4 iron, 4 sulfur cluster binding"/>
    <property type="evidence" value="ECO:0007669"/>
    <property type="project" value="UniProtKB-KW"/>
</dbReference>
<keyword evidence="7" id="KW-0677">Repeat</keyword>
<dbReference type="Proteomes" id="UP000004061">
    <property type="component" value="Unassembled WGS sequence"/>
</dbReference>
<protein>
    <submittedName>
        <fullName evidence="12">Nitrate reductase, beta subunit</fullName>
    </submittedName>
</protein>
<keyword evidence="13" id="KW-1185">Reference proteome</keyword>
<gene>
    <name evidence="12" type="ORF">AmaxDRAFT_1827</name>
</gene>
<keyword evidence="9" id="KW-0408">Iron</keyword>
<evidence type="ECO:0000313" key="13">
    <source>
        <dbReference type="Proteomes" id="UP000004061"/>
    </source>
</evidence>
<comment type="subcellular location">
    <subcellularLocation>
        <location evidence="3">Cell envelope</location>
    </subcellularLocation>
</comment>
<dbReference type="GO" id="GO:0009055">
    <property type="term" value="F:electron transfer activity"/>
    <property type="evidence" value="ECO:0007669"/>
    <property type="project" value="TreeGrafter"/>
</dbReference>
<dbReference type="SUPFAM" id="SSF54862">
    <property type="entry name" value="4Fe-4S ferredoxins"/>
    <property type="match status" value="1"/>
</dbReference>
<dbReference type="InterPro" id="IPR017896">
    <property type="entry name" value="4Fe4S_Fe-S-bd"/>
</dbReference>
<comment type="caution">
    <text evidence="12">The sequence shown here is derived from an EMBL/GenBank/DDBJ whole genome shotgun (WGS) entry which is preliminary data.</text>
</comment>
<proteinExistence type="predicted"/>
<dbReference type="GO" id="GO:0046872">
    <property type="term" value="F:metal ion binding"/>
    <property type="evidence" value="ECO:0007669"/>
    <property type="project" value="UniProtKB-KW"/>
</dbReference>
<evidence type="ECO:0000256" key="10">
    <source>
        <dbReference type="ARBA" id="ARBA00023014"/>
    </source>
</evidence>
<dbReference type="RefSeq" id="WP_006621979.1">
    <property type="nucleotide sequence ID" value="NZ_ABYK01000010.1"/>
</dbReference>
<keyword evidence="8" id="KW-0249">Electron transport</keyword>
<keyword evidence="5" id="KW-0004">4Fe-4S</keyword>
<keyword evidence="10" id="KW-0411">Iron-sulfur</keyword>
<dbReference type="GO" id="GO:0030313">
    <property type="term" value="C:cell envelope"/>
    <property type="evidence" value="ECO:0007669"/>
    <property type="project" value="UniProtKB-SubCell"/>
</dbReference>
<accession>B5VZ85</accession>
<evidence type="ECO:0000256" key="4">
    <source>
        <dbReference type="ARBA" id="ARBA00022448"/>
    </source>
</evidence>